<dbReference type="AlphaFoldDB" id="A0A6A5HYB0"/>
<dbReference type="Proteomes" id="UP000483820">
    <property type="component" value="Chromosome I"/>
</dbReference>
<dbReference type="InterPro" id="IPR012885">
    <property type="entry name" value="F-box_Sdz-33"/>
</dbReference>
<proteinExistence type="predicted"/>
<protein>
    <recommendedName>
        <fullName evidence="1">F-box domain-containing protein</fullName>
    </recommendedName>
</protein>
<organism evidence="2 3">
    <name type="scientific">Caenorhabditis remanei</name>
    <name type="common">Caenorhabditis vulgaris</name>
    <dbReference type="NCBI Taxonomy" id="31234"/>
    <lineage>
        <taxon>Eukaryota</taxon>
        <taxon>Metazoa</taxon>
        <taxon>Ecdysozoa</taxon>
        <taxon>Nematoda</taxon>
        <taxon>Chromadorea</taxon>
        <taxon>Rhabditida</taxon>
        <taxon>Rhabditina</taxon>
        <taxon>Rhabditomorpha</taxon>
        <taxon>Rhabditoidea</taxon>
        <taxon>Rhabditidae</taxon>
        <taxon>Peloderinae</taxon>
        <taxon>Caenorhabditis</taxon>
    </lineage>
</organism>
<reference evidence="2 3" key="1">
    <citation type="submission" date="2019-12" db="EMBL/GenBank/DDBJ databases">
        <title>Chromosome-level assembly of the Caenorhabditis remanei genome.</title>
        <authorList>
            <person name="Teterina A.A."/>
            <person name="Willis J.H."/>
            <person name="Phillips P.C."/>
        </authorList>
    </citation>
    <scope>NUCLEOTIDE SEQUENCE [LARGE SCALE GENOMIC DNA]</scope>
    <source>
        <strain evidence="2 3">PX506</strain>
        <tissue evidence="2">Whole organism</tissue>
    </source>
</reference>
<feature type="domain" description="F-box" evidence="1">
    <location>
        <begin position="3"/>
        <end position="49"/>
    </location>
</feature>
<dbReference type="RefSeq" id="XP_003092510.2">
    <property type="nucleotide sequence ID" value="XM_003092462.2"/>
</dbReference>
<dbReference type="KEGG" id="crq:GCK72_003008"/>
<evidence type="ECO:0000313" key="2">
    <source>
        <dbReference type="EMBL" id="KAF1771182.1"/>
    </source>
</evidence>
<evidence type="ECO:0000313" key="3">
    <source>
        <dbReference type="Proteomes" id="UP000483820"/>
    </source>
</evidence>
<dbReference type="PANTHER" id="PTHR21503:SF52">
    <property type="entry name" value="F-BOX DOMAIN-CONTAINING PROTEIN"/>
    <property type="match status" value="1"/>
</dbReference>
<name>A0A6A5HYB0_CAERE</name>
<dbReference type="GeneID" id="9799974"/>
<sequence length="295" mass="33821">MPPFPLLRLPRLVLFDVFRSLSIAEKIKLSLCSKKISTQIYNDRLYSQKVIVSLDMINQGIRVHSENDKDAFKVFIDLDIWKRFYSNSGKTCQEGFLSVIRHLLQMFQCTISTDLSFNNSDLYELTITELVDLQVEFKALNIVLDGSKDQNLLWNQISSNFGLVENLKVLSDTTNPGFQPVFSSWPQNISISTSAWFTLESLLACTSTKIILLQSHLENKDLDEVLRKWRAGELPNLEYLYIGSHNIQTNRTTILGMNPLELRGKVIQTDDGSKKATIKLSIFWIEMDVTPFEQT</sequence>
<dbReference type="PROSITE" id="PS50181">
    <property type="entry name" value="FBOX"/>
    <property type="match status" value="1"/>
</dbReference>
<dbReference type="Pfam" id="PF07735">
    <property type="entry name" value="FBA_2"/>
    <property type="match status" value="1"/>
</dbReference>
<dbReference type="EMBL" id="WUAV01000001">
    <property type="protein sequence ID" value="KAF1771182.1"/>
    <property type="molecule type" value="Genomic_DNA"/>
</dbReference>
<dbReference type="PANTHER" id="PTHR21503">
    <property type="entry name" value="F-BOX-CONTAINING HYPOTHETICAL PROTEIN C.ELEGANS"/>
    <property type="match status" value="1"/>
</dbReference>
<dbReference type="Pfam" id="PF00646">
    <property type="entry name" value="F-box"/>
    <property type="match status" value="1"/>
</dbReference>
<gene>
    <name evidence="2" type="ORF">GCK72_003008</name>
</gene>
<dbReference type="CTD" id="9799974"/>
<accession>A0A6A5HYB0</accession>
<comment type="caution">
    <text evidence="2">The sequence shown here is derived from an EMBL/GenBank/DDBJ whole genome shotgun (WGS) entry which is preliminary data.</text>
</comment>
<dbReference type="InterPro" id="IPR001810">
    <property type="entry name" value="F-box_dom"/>
</dbReference>
<evidence type="ECO:0000259" key="1">
    <source>
        <dbReference type="PROSITE" id="PS50181"/>
    </source>
</evidence>